<proteinExistence type="predicted"/>
<gene>
    <name evidence="2" type="ORF">D1832_08355</name>
</gene>
<dbReference type="RefSeq" id="WP_047312337.1">
    <property type="nucleotide sequence ID" value="NZ_CBCRVH010000009.1"/>
</dbReference>
<feature type="transmembrane region" description="Helical" evidence="1">
    <location>
        <begin position="44"/>
        <end position="62"/>
    </location>
</feature>
<evidence type="ECO:0000256" key="1">
    <source>
        <dbReference type="SAM" id="Phobius"/>
    </source>
</evidence>
<keyword evidence="1" id="KW-0812">Transmembrane</keyword>
<sequence>MDFLFELQMGAMLILSVILLGVEVWAFVEALRGRADLFQAHGKLTKPAWVAITGVAALLGFISLGRPVSLLGIIGVVAAGVFLADVRPLVRPGKGNSSGPYGPW</sequence>
<evidence type="ECO:0000313" key="2">
    <source>
        <dbReference type="EMBL" id="RHW45705.1"/>
    </source>
</evidence>
<keyword evidence="1" id="KW-1133">Transmembrane helix</keyword>
<accession>A0A417Z5F1</accession>
<name>A0A417Z5F1_9MICO</name>
<keyword evidence="1" id="KW-0472">Membrane</keyword>
<organism evidence="2 3">
    <name type="scientific">Dermacoccus abyssi</name>
    <dbReference type="NCBI Taxonomy" id="322596"/>
    <lineage>
        <taxon>Bacteria</taxon>
        <taxon>Bacillati</taxon>
        <taxon>Actinomycetota</taxon>
        <taxon>Actinomycetes</taxon>
        <taxon>Micrococcales</taxon>
        <taxon>Dermacoccaceae</taxon>
        <taxon>Dermacoccus</taxon>
    </lineage>
</organism>
<dbReference type="Proteomes" id="UP000285376">
    <property type="component" value="Unassembled WGS sequence"/>
</dbReference>
<dbReference type="InterPro" id="IPR019662">
    <property type="entry name" value="DUF2516"/>
</dbReference>
<comment type="caution">
    <text evidence="2">The sequence shown here is derived from an EMBL/GenBank/DDBJ whole genome shotgun (WGS) entry which is preliminary data.</text>
</comment>
<dbReference type="Pfam" id="PF10724">
    <property type="entry name" value="DUF2516"/>
    <property type="match status" value="1"/>
</dbReference>
<protein>
    <submittedName>
        <fullName evidence="2">DUF2516 family protein</fullName>
    </submittedName>
</protein>
<dbReference type="AlphaFoldDB" id="A0A417Z5F1"/>
<dbReference type="EMBL" id="QWLM01000008">
    <property type="protein sequence ID" value="RHW45705.1"/>
    <property type="molecule type" value="Genomic_DNA"/>
</dbReference>
<reference evidence="2 3" key="1">
    <citation type="submission" date="2018-08" db="EMBL/GenBank/DDBJ databases">
        <title>Whole genome sequence analysis of Dermacoccus abyssi bacteria isolated from Deep Mariana trench Micromonospora spp reveals genes involved in the environmental adaptation and production of secondary metabolites.</title>
        <authorList>
            <person name="Abdel-Mageed W.M."/>
            <person name="Lehri B."/>
            <person name="Nouioui I."/>
            <person name="Goodfellow I."/>
            <person name="Jaspars M."/>
            <person name="Karlyshev A."/>
        </authorList>
    </citation>
    <scope>NUCLEOTIDE SEQUENCE [LARGE SCALE GENOMIC DNA]</scope>
    <source>
        <strain evidence="2 3">MT1.1</strain>
    </source>
</reference>
<evidence type="ECO:0000313" key="3">
    <source>
        <dbReference type="Proteomes" id="UP000285376"/>
    </source>
</evidence>
<feature type="transmembrane region" description="Helical" evidence="1">
    <location>
        <begin position="68"/>
        <end position="86"/>
    </location>
</feature>
<feature type="transmembrane region" description="Helical" evidence="1">
    <location>
        <begin position="12"/>
        <end position="32"/>
    </location>
</feature>